<evidence type="ECO:0000313" key="1">
    <source>
        <dbReference type="EMBL" id="MDQ0469564.1"/>
    </source>
</evidence>
<dbReference type="Proteomes" id="UP001242480">
    <property type="component" value="Unassembled WGS sequence"/>
</dbReference>
<proteinExistence type="predicted"/>
<evidence type="ECO:0000313" key="2">
    <source>
        <dbReference type="Proteomes" id="UP001242480"/>
    </source>
</evidence>
<dbReference type="EMBL" id="JAUSVX010000004">
    <property type="protein sequence ID" value="MDQ0469564.1"/>
    <property type="molecule type" value="Genomic_DNA"/>
</dbReference>
<gene>
    <name evidence="1" type="ORF">QO011_002580</name>
</gene>
<accession>A0ABU0J5Q4</accession>
<comment type="caution">
    <text evidence="1">The sequence shown here is derived from an EMBL/GenBank/DDBJ whole genome shotgun (WGS) entry which is preliminary data.</text>
</comment>
<reference evidence="1 2" key="1">
    <citation type="submission" date="2023-07" db="EMBL/GenBank/DDBJ databases">
        <title>Genomic Encyclopedia of Type Strains, Phase IV (KMG-IV): sequencing the most valuable type-strain genomes for metagenomic binning, comparative biology and taxonomic classification.</title>
        <authorList>
            <person name="Goeker M."/>
        </authorList>
    </citation>
    <scope>NUCLEOTIDE SEQUENCE [LARGE SCALE GENOMIC DNA]</scope>
    <source>
        <strain evidence="1 2">DSM 19619</strain>
    </source>
</reference>
<sequence length="918" mass="96749">MARADRRPGIFGRWLRHLVCAVGLLLVAAGGAAAAGKRVVGIVYDDSGSMAGRSNLPAFAAQLLASSLDVAGSRDRLFSIRLSTFDKAQKRADVAAALAPGVSPASVAALRALGVPDMPRTEAIGATTTQSVIDTIRTEWSKPSSDTPYGPIEIMLDALVEATEPGDEAYFLILTDGAFNGPLPVPAALAQDYAAYKARLKGTLRFNYVLIAPPGATERVGGQDLPLERVVEAQGVREALARSFNGSPTDGTFVVQNSDDLMTAMFDIIARINTTERTGAGGTVTVDGARLLIDSPISLSRFVGITVADSQAGLATVKPGSFAEPPVARFRSAMAEADRNPGWGGQKQEAATIQYRFAQALPPGHIAVEFDRPISADRLFLFDSLARFELGLVDERGAAVRQAADGIAEVAKGQSLYVTARLIDSGPGGDVPVDATALTGATAKAFLVAPGSSTDLALAADGPNKRFVAQAPTGSTGTFEVGGSFSLAGFVRKEAQRLRFRVVDNRAVYEVRLTATGCPACAAGQLATTLRRGTSVETVGTLTLTQRIGPPAPVRMALQAAPPWLTLRDAAGRVIGPEDAVPMDAKGQATVSIVRDLDRPDEAQTYERPFRIALSAVPPFEGSSAVEGSVRVIVPQVTLDYLGKSIGADGAGAPPLDATAGPLTLDAAALARGDGRFRFRAKSSVDTLRLGDFAVAPISWFVDLVPGLERDAGRAGTPDETVSDADVITVTAKSRWCACALLLAGGQIDVTLAGPGGKTVTAPLRVAPSWTEIGWSCGSILAGLLAVIWLIGAVATFLRAARFPPGSTVTYVPRGADIESHTELRAWDGRGNWRTVFGSLVWRICNARASVLGLSLEARRGGATIFLQDSSGSVKIENEARTIAALLKEDPQRESLPIYWRDRFSDHLQYRWAELRKT</sequence>
<evidence type="ECO:0008006" key="3">
    <source>
        <dbReference type="Google" id="ProtNLM"/>
    </source>
</evidence>
<dbReference type="RefSeq" id="WP_307272395.1">
    <property type="nucleotide sequence ID" value="NZ_JAUSVX010000004.1"/>
</dbReference>
<protein>
    <recommendedName>
        <fullName evidence="3">VWFA domain-containing protein</fullName>
    </recommendedName>
</protein>
<keyword evidence="2" id="KW-1185">Reference proteome</keyword>
<name>A0ABU0J5Q4_9HYPH</name>
<organism evidence="1 2">
    <name type="scientific">Labrys wisconsinensis</name>
    <dbReference type="NCBI Taxonomy" id="425677"/>
    <lineage>
        <taxon>Bacteria</taxon>
        <taxon>Pseudomonadati</taxon>
        <taxon>Pseudomonadota</taxon>
        <taxon>Alphaproteobacteria</taxon>
        <taxon>Hyphomicrobiales</taxon>
        <taxon>Xanthobacteraceae</taxon>
        <taxon>Labrys</taxon>
    </lineage>
</organism>